<evidence type="ECO:0000256" key="3">
    <source>
        <dbReference type="ARBA" id="ARBA00022448"/>
    </source>
</evidence>
<feature type="signal peptide" evidence="13">
    <location>
        <begin position="1"/>
        <end position="26"/>
    </location>
</feature>
<dbReference type="AlphaFoldDB" id="R8Z8C4"/>
<dbReference type="PATRIC" id="fig|1217689.3.peg.302"/>
<evidence type="ECO:0000256" key="4">
    <source>
        <dbReference type="ARBA" id="ARBA00022452"/>
    </source>
</evidence>
<dbReference type="GO" id="GO:0009279">
    <property type="term" value="C:cell outer membrane"/>
    <property type="evidence" value="ECO:0007669"/>
    <property type="project" value="UniProtKB-SubCell"/>
</dbReference>
<keyword evidence="5 11" id="KW-0812">Transmembrane</keyword>
<comment type="caution">
    <text evidence="16">The sequence shown here is derived from an EMBL/GenBank/DDBJ whole genome shotgun (WGS) entry which is preliminary data.</text>
</comment>
<sequence>MSKSFQPTRLVGAIAIAMGFSPVIFAEDTTNATQLDPIVVTASKSAEKASEVPARISVISKEEIEKNPALNLSDILQKDASIYVKQSGGVGQLADLSLRGGRTGHTLLLKDGARINSQNGLGPITPEFMDLTDVDQIEILKGPASVQYGSDAISGAIQLISNTPKKNNAFVTGIYGEDNTYKAIVGADIVSPQGFYAQIRGQRLETDGTSILDIQDDKEKAPYDQKGYSTKIGYDNEVFKTSLAISQNKGTNNYTSDYYHNTSQKEFENQLINWLVSYNINPNLALNARYSNTKNNQTYLGDPDSHYNAKANEGDINAKWNFTTTQNLLAGIDTNRSEYSSASFIGNKEKLDTTGYYIQHQYNNDGIHTQAGVRVEDNDWFGTHTVGQVAARYQIAPLTSIYANMGTAFKAPTLEQLYGYYYQLNFQGNPNLKPEESTAYEVGVDQKLAYGLSVYMSAYYTDIKNLISFGKIDDKSTYVNLNKARITGGEAGLKWKLNEYFSNIEYSYIKSRATDNLTGQSYDVAYRPHQTITFSAGYDDGIYGVNASLIARSKANADNTINSVKVPGYATVDLNAFWNLNPNVKLFTNIQNIGDVRNKTVYNPQSSFSPEYWYINGGRQASVGVTFRY</sequence>
<evidence type="ECO:0000313" key="17">
    <source>
        <dbReference type="Proteomes" id="UP000013986"/>
    </source>
</evidence>
<dbReference type="Gene3D" id="2.40.170.20">
    <property type="entry name" value="TonB-dependent receptor, beta-barrel domain"/>
    <property type="match status" value="1"/>
</dbReference>
<dbReference type="HOGENOM" id="CLU_008287_18_5_6"/>
<evidence type="ECO:0000256" key="10">
    <source>
        <dbReference type="ARBA" id="ARBA00023237"/>
    </source>
</evidence>
<dbReference type="Proteomes" id="UP000013986">
    <property type="component" value="Unassembled WGS sequence"/>
</dbReference>
<evidence type="ECO:0000256" key="5">
    <source>
        <dbReference type="ARBA" id="ARBA00022692"/>
    </source>
</evidence>
<evidence type="ECO:0000256" key="1">
    <source>
        <dbReference type="ARBA" id="ARBA00004571"/>
    </source>
</evidence>
<organism evidence="16 17">
    <name type="scientific">Acinetobacter lactucae</name>
    <dbReference type="NCBI Taxonomy" id="1785128"/>
    <lineage>
        <taxon>Bacteria</taxon>
        <taxon>Pseudomonadati</taxon>
        <taxon>Pseudomonadota</taxon>
        <taxon>Gammaproteobacteria</taxon>
        <taxon>Moraxellales</taxon>
        <taxon>Moraxellaceae</taxon>
        <taxon>Acinetobacter</taxon>
        <taxon>Acinetobacter calcoaceticus/baumannii complex</taxon>
    </lineage>
</organism>
<feature type="domain" description="TonB-dependent receptor plug" evidence="15">
    <location>
        <begin position="49"/>
        <end position="156"/>
    </location>
</feature>
<dbReference type="Gene3D" id="2.170.130.10">
    <property type="entry name" value="TonB-dependent receptor, plug domain"/>
    <property type="match status" value="1"/>
</dbReference>
<dbReference type="InterPro" id="IPR036942">
    <property type="entry name" value="Beta-barrel_TonB_sf"/>
</dbReference>
<dbReference type="PANTHER" id="PTHR30069:SF29">
    <property type="entry name" value="HEMOGLOBIN AND HEMOGLOBIN-HAPTOGLOBIN-BINDING PROTEIN 1-RELATED"/>
    <property type="match status" value="1"/>
</dbReference>
<evidence type="ECO:0000256" key="8">
    <source>
        <dbReference type="ARBA" id="ARBA00023136"/>
    </source>
</evidence>
<evidence type="ECO:0008006" key="18">
    <source>
        <dbReference type="Google" id="ProtNLM"/>
    </source>
</evidence>
<evidence type="ECO:0000256" key="6">
    <source>
        <dbReference type="ARBA" id="ARBA00022729"/>
    </source>
</evidence>
<keyword evidence="8 11" id="KW-0472">Membrane</keyword>
<comment type="similarity">
    <text evidence="2">Belongs to the TonB-dependent receptor family. Hemoglobin/haptoglobin binding protein subfamily.</text>
</comment>
<dbReference type="InterPro" id="IPR000531">
    <property type="entry name" value="Beta-barrel_TonB"/>
</dbReference>
<dbReference type="EMBL" id="APQO01000002">
    <property type="protein sequence ID" value="EOQ76032.1"/>
    <property type="molecule type" value="Genomic_DNA"/>
</dbReference>
<dbReference type="PROSITE" id="PS52016">
    <property type="entry name" value="TONB_DEPENDENT_REC_3"/>
    <property type="match status" value="1"/>
</dbReference>
<dbReference type="InterPro" id="IPR012910">
    <property type="entry name" value="Plug_dom"/>
</dbReference>
<protein>
    <recommendedName>
        <fullName evidence="18">Ligand-gated channel protein</fullName>
    </recommendedName>
</protein>
<evidence type="ECO:0000256" key="2">
    <source>
        <dbReference type="ARBA" id="ARBA00008143"/>
    </source>
</evidence>
<dbReference type="SUPFAM" id="SSF56935">
    <property type="entry name" value="Porins"/>
    <property type="match status" value="1"/>
</dbReference>
<name>R8Z8C4_9GAMM</name>
<proteinExistence type="inferred from homology"/>
<comment type="subcellular location">
    <subcellularLocation>
        <location evidence="1 11">Cell outer membrane</location>
        <topology evidence="1 11">Multi-pass membrane protein</topology>
    </subcellularLocation>
</comment>
<dbReference type="Pfam" id="PF00593">
    <property type="entry name" value="TonB_dep_Rec_b-barrel"/>
    <property type="match status" value="1"/>
</dbReference>
<evidence type="ECO:0000313" key="16">
    <source>
        <dbReference type="EMBL" id="EOQ76032.1"/>
    </source>
</evidence>
<dbReference type="PANTHER" id="PTHR30069">
    <property type="entry name" value="TONB-DEPENDENT OUTER MEMBRANE RECEPTOR"/>
    <property type="match status" value="1"/>
</dbReference>
<feature type="chain" id="PRO_5004469953" description="Ligand-gated channel protein" evidence="13">
    <location>
        <begin position="27"/>
        <end position="629"/>
    </location>
</feature>
<gene>
    <name evidence="16" type="ORF">F929_00300</name>
</gene>
<evidence type="ECO:0000256" key="7">
    <source>
        <dbReference type="ARBA" id="ARBA00023077"/>
    </source>
</evidence>
<evidence type="ECO:0000259" key="15">
    <source>
        <dbReference type="Pfam" id="PF07715"/>
    </source>
</evidence>
<dbReference type="CDD" id="cd01347">
    <property type="entry name" value="ligand_gated_channel"/>
    <property type="match status" value="1"/>
</dbReference>
<evidence type="ECO:0000256" key="13">
    <source>
        <dbReference type="SAM" id="SignalP"/>
    </source>
</evidence>
<dbReference type="OrthoDB" id="9764669at2"/>
<feature type="domain" description="TonB-dependent receptor-like beta-barrel" evidence="14">
    <location>
        <begin position="229"/>
        <end position="593"/>
    </location>
</feature>
<dbReference type="GO" id="GO:0015344">
    <property type="term" value="F:siderophore uptake transmembrane transporter activity"/>
    <property type="evidence" value="ECO:0007669"/>
    <property type="project" value="TreeGrafter"/>
</dbReference>
<keyword evidence="7 12" id="KW-0798">TonB box</keyword>
<dbReference type="InterPro" id="IPR037066">
    <property type="entry name" value="Plug_dom_sf"/>
</dbReference>
<keyword evidence="6 13" id="KW-0732">Signal</keyword>
<keyword evidence="10 11" id="KW-0998">Cell outer membrane</keyword>
<evidence type="ECO:0000256" key="9">
    <source>
        <dbReference type="ARBA" id="ARBA00023170"/>
    </source>
</evidence>
<accession>R8Z8C4</accession>
<evidence type="ECO:0000256" key="11">
    <source>
        <dbReference type="PROSITE-ProRule" id="PRU01360"/>
    </source>
</evidence>
<evidence type="ECO:0000259" key="14">
    <source>
        <dbReference type="Pfam" id="PF00593"/>
    </source>
</evidence>
<dbReference type="InterPro" id="IPR039426">
    <property type="entry name" value="TonB-dep_rcpt-like"/>
</dbReference>
<dbReference type="RefSeq" id="WP_016143459.1">
    <property type="nucleotide sequence ID" value="NZ_KB976989.1"/>
</dbReference>
<keyword evidence="3 11" id="KW-0813">Transport</keyword>
<keyword evidence="9" id="KW-0675">Receptor</keyword>
<reference evidence="16 17" key="1">
    <citation type="submission" date="2013-02" db="EMBL/GenBank/DDBJ databases">
        <title>The Genome Sequence of Acinetobacter pittii ANC 4052.</title>
        <authorList>
            <consortium name="The Broad Institute Genome Sequencing Platform"/>
            <consortium name="The Broad Institute Genome Sequencing Center for Infectious Disease"/>
            <person name="Cerqueira G."/>
            <person name="Feldgarden M."/>
            <person name="Courvalin P."/>
            <person name="Perichon B."/>
            <person name="Grillot-Courvalin C."/>
            <person name="Clermont D."/>
            <person name="Rocha E."/>
            <person name="Yoon E.-J."/>
            <person name="Nemec A."/>
            <person name="Walker B."/>
            <person name="Young S.K."/>
            <person name="Zeng Q."/>
            <person name="Gargeya S."/>
            <person name="Fitzgerald M."/>
            <person name="Haas B."/>
            <person name="Abouelleil A."/>
            <person name="Alvarado L."/>
            <person name="Arachchi H.M."/>
            <person name="Berlin A.M."/>
            <person name="Chapman S.B."/>
            <person name="Dewar J."/>
            <person name="Goldberg J."/>
            <person name="Griggs A."/>
            <person name="Gujja S."/>
            <person name="Hansen M."/>
            <person name="Howarth C."/>
            <person name="Imamovic A."/>
            <person name="Larimer J."/>
            <person name="McCowan C."/>
            <person name="Murphy C."/>
            <person name="Neiman D."/>
            <person name="Pearson M."/>
            <person name="Priest M."/>
            <person name="Roberts A."/>
            <person name="Saif S."/>
            <person name="Shea T."/>
            <person name="Sisk P."/>
            <person name="Sykes S."/>
            <person name="Wortman J."/>
            <person name="Nusbaum C."/>
            <person name="Birren B."/>
        </authorList>
    </citation>
    <scope>NUCLEOTIDE SEQUENCE [LARGE SCALE GENOMIC DNA]</scope>
    <source>
        <strain evidence="16 17">ANC 4052</strain>
    </source>
</reference>
<keyword evidence="4 11" id="KW-1134">Transmembrane beta strand</keyword>
<dbReference type="GO" id="GO:0044718">
    <property type="term" value="P:siderophore transmembrane transport"/>
    <property type="evidence" value="ECO:0007669"/>
    <property type="project" value="TreeGrafter"/>
</dbReference>
<evidence type="ECO:0000256" key="12">
    <source>
        <dbReference type="RuleBase" id="RU003357"/>
    </source>
</evidence>
<dbReference type="Pfam" id="PF07715">
    <property type="entry name" value="Plug"/>
    <property type="match status" value="1"/>
</dbReference>